<dbReference type="InterPro" id="IPR051089">
    <property type="entry name" value="prtT"/>
</dbReference>
<evidence type="ECO:0000256" key="1">
    <source>
        <dbReference type="ARBA" id="ARBA00004123"/>
    </source>
</evidence>
<evidence type="ECO:0000256" key="2">
    <source>
        <dbReference type="ARBA" id="ARBA00023015"/>
    </source>
</evidence>
<dbReference type="Proteomes" id="UP000030678">
    <property type="component" value="Unassembled WGS sequence"/>
</dbReference>
<evidence type="ECO:0000256" key="6">
    <source>
        <dbReference type="SAM" id="MobiDB-lite"/>
    </source>
</evidence>
<gene>
    <name evidence="7" type="ORF">G647_05524</name>
</gene>
<name>V9D9W7_9EURO</name>
<evidence type="ECO:0000256" key="4">
    <source>
        <dbReference type="ARBA" id="ARBA00023163"/>
    </source>
</evidence>
<dbReference type="GO" id="GO:0000976">
    <property type="term" value="F:transcription cis-regulatory region binding"/>
    <property type="evidence" value="ECO:0007669"/>
    <property type="project" value="TreeGrafter"/>
</dbReference>
<dbReference type="GO" id="GO:0005634">
    <property type="term" value="C:nucleus"/>
    <property type="evidence" value="ECO:0007669"/>
    <property type="project" value="UniProtKB-SubCell"/>
</dbReference>
<dbReference type="PANTHER" id="PTHR31845:SF10">
    <property type="entry name" value="ZN(II)2CYS6 TRANSCRIPTION FACTOR (EUROFUNG)"/>
    <property type="match status" value="1"/>
</dbReference>
<dbReference type="CDD" id="cd12148">
    <property type="entry name" value="fungal_TF_MHR"/>
    <property type="match status" value="1"/>
</dbReference>
<keyword evidence="3" id="KW-0238">DNA-binding</keyword>
<evidence type="ECO:0000313" key="8">
    <source>
        <dbReference type="Proteomes" id="UP000030678"/>
    </source>
</evidence>
<protein>
    <submittedName>
        <fullName evidence="7">Uncharacterized protein</fullName>
    </submittedName>
</protein>
<dbReference type="OrthoDB" id="5226580at2759"/>
<keyword evidence="4" id="KW-0804">Transcription</keyword>
<dbReference type="EMBL" id="KB822705">
    <property type="protein sequence ID" value="ETI23719.1"/>
    <property type="molecule type" value="Genomic_DNA"/>
</dbReference>
<sequence>MKAAIPAIGTQGSTRLDISKCALADHRATLPRADVQGWAKTVRYPKSGRESEKRGVRCLRPISPAPPTDLVIVRGRVEQLESSYSEILSLLKQKPQPEANVATSVSTSTPSHTDASRVSQATGLTSPLRFESTHSDASNSYLLEIPLEECEVLLNDYRRMSANHFPYVMIPEACPVATLVEERPMLAQAVFVATTWRFPERQRALQDKFLHHFNHRYFVKSEKSLDLLQALIVYFAWCHWYTVPVATQVYRLGSLVVSLAVELGINQKPTSVTQHEIIVGPGSALEQGSEAMSSKFWGFEARRAYLGAFTVSTYGLLLFRRPSMLPYSQYLEDCASSLVTDPQYSTDPTLIHMVRSMRVAEETTHTFDHGSKEKIGELSDDKIQILVGALSKQTEEWRTSLPPGAFRNGWLQRAYYSSRGYIHEVGLYGLLHGQAPSVTRLSILYDCFNATVKYLSCVLENGLDDMVDWTSLEWRALNFGIMLSTKSSIILDSAYVSMEASQRAAWLGKCLDTLCLRAQELHRMKGEKCSYFLKLAHEWANIKMYHQNTIQRALSATTAQQQSHLSAQTQQQTAGVSFMDNAFDVDPFNELFWAGFGDSEPGMTGMYPM</sequence>
<dbReference type="PANTHER" id="PTHR31845">
    <property type="entry name" value="FINGER DOMAIN PROTEIN, PUTATIVE-RELATED"/>
    <property type="match status" value="1"/>
</dbReference>
<keyword evidence="5" id="KW-0539">Nucleus</keyword>
<feature type="compositionally biased region" description="Polar residues" evidence="6">
    <location>
        <begin position="101"/>
        <end position="120"/>
    </location>
</feature>
<dbReference type="AlphaFoldDB" id="V9D9W7"/>
<evidence type="ECO:0000256" key="3">
    <source>
        <dbReference type="ARBA" id="ARBA00023125"/>
    </source>
</evidence>
<dbReference type="HOGENOM" id="CLU_006524_13_0_1"/>
<keyword evidence="2" id="KW-0805">Transcription regulation</keyword>
<reference evidence="7 8" key="1">
    <citation type="submission" date="2013-03" db="EMBL/GenBank/DDBJ databases">
        <title>The Genome Sequence of Cladophialophora carrionii CBS 160.54.</title>
        <authorList>
            <consortium name="The Broad Institute Genomics Platform"/>
            <person name="Cuomo C."/>
            <person name="de Hoog S."/>
            <person name="Gorbushina A."/>
            <person name="Walker B."/>
            <person name="Young S.K."/>
            <person name="Zeng Q."/>
            <person name="Gargeya S."/>
            <person name="Fitzgerald M."/>
            <person name="Haas B."/>
            <person name="Abouelleil A."/>
            <person name="Allen A.W."/>
            <person name="Alvarado L."/>
            <person name="Arachchi H.M."/>
            <person name="Berlin A.M."/>
            <person name="Chapman S.B."/>
            <person name="Gainer-Dewar J."/>
            <person name="Goldberg J."/>
            <person name="Griggs A."/>
            <person name="Gujja S."/>
            <person name="Hansen M."/>
            <person name="Howarth C."/>
            <person name="Imamovic A."/>
            <person name="Ireland A."/>
            <person name="Larimer J."/>
            <person name="McCowan C."/>
            <person name="Murphy C."/>
            <person name="Pearson M."/>
            <person name="Poon T.W."/>
            <person name="Priest M."/>
            <person name="Roberts A."/>
            <person name="Saif S."/>
            <person name="Shea T."/>
            <person name="Sisk P."/>
            <person name="Sykes S."/>
            <person name="Wortman J."/>
            <person name="Nusbaum C."/>
            <person name="Birren B."/>
        </authorList>
    </citation>
    <scope>NUCLEOTIDE SEQUENCE [LARGE SCALE GENOMIC DNA]</scope>
    <source>
        <strain evidence="7 8">CBS 160.54</strain>
    </source>
</reference>
<dbReference type="RefSeq" id="XP_008728074.1">
    <property type="nucleotide sequence ID" value="XM_008729852.1"/>
</dbReference>
<organism evidence="7 8">
    <name type="scientific">Cladophialophora carrionii CBS 160.54</name>
    <dbReference type="NCBI Taxonomy" id="1279043"/>
    <lineage>
        <taxon>Eukaryota</taxon>
        <taxon>Fungi</taxon>
        <taxon>Dikarya</taxon>
        <taxon>Ascomycota</taxon>
        <taxon>Pezizomycotina</taxon>
        <taxon>Eurotiomycetes</taxon>
        <taxon>Chaetothyriomycetidae</taxon>
        <taxon>Chaetothyriales</taxon>
        <taxon>Herpotrichiellaceae</taxon>
        <taxon>Cladophialophora</taxon>
    </lineage>
</organism>
<feature type="region of interest" description="Disordered" evidence="6">
    <location>
        <begin position="98"/>
        <end position="120"/>
    </location>
</feature>
<dbReference type="GO" id="GO:0000981">
    <property type="term" value="F:DNA-binding transcription factor activity, RNA polymerase II-specific"/>
    <property type="evidence" value="ECO:0007669"/>
    <property type="project" value="TreeGrafter"/>
</dbReference>
<comment type="subcellular location">
    <subcellularLocation>
        <location evidence="1">Nucleus</location>
    </subcellularLocation>
</comment>
<evidence type="ECO:0000313" key="7">
    <source>
        <dbReference type="EMBL" id="ETI23719.1"/>
    </source>
</evidence>
<proteinExistence type="predicted"/>
<evidence type="ECO:0000256" key="5">
    <source>
        <dbReference type="ARBA" id="ARBA00023242"/>
    </source>
</evidence>
<accession>V9D9W7</accession>
<dbReference type="GeneID" id="19984017"/>
<dbReference type="VEuPathDB" id="FungiDB:G647_05524"/>